<protein>
    <submittedName>
        <fullName evidence="3">Glycosyltransferase</fullName>
    </submittedName>
</protein>
<dbReference type="Gene3D" id="3.40.50.2000">
    <property type="entry name" value="Glycogen Phosphorylase B"/>
    <property type="match status" value="2"/>
</dbReference>
<dbReference type="EMBL" id="JAQPYS010000007">
    <property type="protein sequence ID" value="MDC7134963.1"/>
    <property type="molecule type" value="Genomic_DNA"/>
</dbReference>
<comment type="caution">
    <text evidence="3">The sequence shown here is derived from an EMBL/GenBank/DDBJ whole genome shotgun (WGS) entry which is preliminary data.</text>
</comment>
<dbReference type="Pfam" id="PF13439">
    <property type="entry name" value="Glyco_transf_4"/>
    <property type="match status" value="1"/>
</dbReference>
<evidence type="ECO:0000313" key="3">
    <source>
        <dbReference type="EMBL" id="MDC7134963.1"/>
    </source>
</evidence>
<proteinExistence type="predicted"/>
<sequence length="381" mass="43410">MRKKILIVIESLSGGGAEKVLTTLIKHIDKALFDVTVCTIVDTGKYVDEVKSDVCYKPVIQNPDHMSVWGKLGYVLKYKLVYRWLPMYLVYRLFIPKGCDVEVAFCEGFVTKMLAKSNNKKAKKIAWIHTNLKYNPWPQKQSIYKSVEEETASYNEFNNIITVSKTVENSFKEVYGQKGKVFTIYNPIDVADIRIRGQESIADFDKGVLNLVTVGRLVPQKGYDILLRVVKQLKENGFKFKLRILGEGELYKQLFAYIKENSLHDYVELIGFKKNPYPYIARSDLFVCSSRSEGYSLVIAEALVLGIPVISTYCSGPNELLEDGKYGMLVKNSEDGSCLYEGLRLLITDNEQLTGYRKRAAERGNHFSLAKIMSEIENLFD</sequence>
<dbReference type="CDD" id="cd03811">
    <property type="entry name" value="GT4_GT28_WabH-like"/>
    <property type="match status" value="1"/>
</dbReference>
<dbReference type="Pfam" id="PF00534">
    <property type="entry name" value="Glycos_transf_1"/>
    <property type="match status" value="1"/>
</dbReference>
<dbReference type="Proteomes" id="UP001215398">
    <property type="component" value="Unassembled WGS sequence"/>
</dbReference>
<feature type="domain" description="Glycosyltransferase subfamily 4-like N-terminal" evidence="2">
    <location>
        <begin position="15"/>
        <end position="191"/>
    </location>
</feature>
<reference evidence="3 4" key="1">
    <citation type="submission" date="2023-01" db="EMBL/GenBank/DDBJ databases">
        <title>Exploring GABA producing Bacteroides strains toward improving mental health.</title>
        <authorList>
            <person name="Yousuf B."/>
            <person name="Bouhlel N.E."/>
            <person name="Mottawea W."/>
            <person name="Hammami R."/>
        </authorList>
    </citation>
    <scope>NUCLEOTIDE SEQUENCE [LARGE SCALE GENOMIC DNA]</scope>
    <source>
        <strain evidence="3 4">UO.H1054</strain>
    </source>
</reference>
<dbReference type="InterPro" id="IPR028098">
    <property type="entry name" value="Glyco_trans_4-like_N"/>
</dbReference>
<dbReference type="PANTHER" id="PTHR12526:SF630">
    <property type="entry name" value="GLYCOSYLTRANSFERASE"/>
    <property type="match status" value="1"/>
</dbReference>
<evidence type="ECO:0000259" key="2">
    <source>
        <dbReference type="Pfam" id="PF13439"/>
    </source>
</evidence>
<accession>A0ABT5H3N3</accession>
<evidence type="ECO:0000259" key="1">
    <source>
        <dbReference type="Pfam" id="PF00534"/>
    </source>
</evidence>
<dbReference type="SUPFAM" id="SSF53756">
    <property type="entry name" value="UDP-Glycosyltransferase/glycogen phosphorylase"/>
    <property type="match status" value="1"/>
</dbReference>
<keyword evidence="4" id="KW-1185">Reference proteome</keyword>
<dbReference type="PANTHER" id="PTHR12526">
    <property type="entry name" value="GLYCOSYLTRANSFERASE"/>
    <property type="match status" value="1"/>
</dbReference>
<dbReference type="InterPro" id="IPR001296">
    <property type="entry name" value="Glyco_trans_1"/>
</dbReference>
<dbReference type="RefSeq" id="WP_272719454.1">
    <property type="nucleotide sequence ID" value="NZ_JAQPYS010000007.1"/>
</dbReference>
<feature type="domain" description="Glycosyl transferase family 1" evidence="1">
    <location>
        <begin position="209"/>
        <end position="362"/>
    </location>
</feature>
<gene>
    <name evidence="3" type="ORF">PQG98_01195</name>
</gene>
<name>A0ABT5H3N3_9BACE</name>
<organism evidence="3 4">
    <name type="scientific">Bacteroides zhangwenhongii</name>
    <dbReference type="NCBI Taxonomy" id="2650157"/>
    <lineage>
        <taxon>Bacteria</taxon>
        <taxon>Pseudomonadati</taxon>
        <taxon>Bacteroidota</taxon>
        <taxon>Bacteroidia</taxon>
        <taxon>Bacteroidales</taxon>
        <taxon>Bacteroidaceae</taxon>
        <taxon>Bacteroides</taxon>
    </lineage>
</organism>
<evidence type="ECO:0000313" key="4">
    <source>
        <dbReference type="Proteomes" id="UP001215398"/>
    </source>
</evidence>